<evidence type="ECO:0000313" key="11">
    <source>
        <dbReference type="Proteomes" id="UP000515154"/>
    </source>
</evidence>
<dbReference type="GO" id="GO:0004222">
    <property type="term" value="F:metalloendopeptidase activity"/>
    <property type="evidence" value="ECO:0007669"/>
    <property type="project" value="InterPro"/>
</dbReference>
<dbReference type="Gene3D" id="3.40.390.10">
    <property type="entry name" value="Collagenase (Catalytic Domain)"/>
    <property type="match status" value="1"/>
</dbReference>
<dbReference type="GO" id="GO:0006508">
    <property type="term" value="P:proteolysis"/>
    <property type="evidence" value="ECO:0007669"/>
    <property type="project" value="UniProtKB-KW"/>
</dbReference>
<evidence type="ECO:0000256" key="9">
    <source>
        <dbReference type="SAM" id="SignalP"/>
    </source>
</evidence>
<keyword evidence="11" id="KW-1185">Reference proteome</keyword>
<dbReference type="GO" id="GO:0046872">
    <property type="term" value="F:metal ion binding"/>
    <property type="evidence" value="ECO:0007669"/>
    <property type="project" value="UniProtKB-KW"/>
</dbReference>
<keyword evidence="9" id="KW-0732">Signal</keyword>
<dbReference type="Gene3D" id="3.40.1620.60">
    <property type="match status" value="1"/>
</dbReference>
<sequence>MGRFLTYLLLSILYCYFCEANAGSLGSKPFTAWIYNIKIPHTNRTQNKDALYFKVQANKHEIILKLRKSSRTYESFDTYILNYKGFQKNLVQHNVTCVNTSGIYVNENGYFTVQCKKEQTRNETFKQYLLTGMFCYNGFHFILYPDFLKLDVGRFQGKYGHRHTIHPLQGAASQNACDRISENNTAHLKPPYSQFRKKRQTAKSRGFAGMNIELSIILDYTIYEHFMLVIPHYVENVEERTDELIHSYYSTLISLIQYVFHSLTTEDFSLDIISNYMVITKTKHAHNLILADWASKDPKDIWMRLKNWLVHSSEEYTSGMDHIVFITLHDIIPYVEELGFGKANRICSSDSISILSERLSLRTAFAAVQLIGRSVGIPFDTLDTQCPPEDRYVMSPLLELFQNTDLSLNLFSFSQCSRDYVSGIVKKGRNDKRYACLWRRSIVPEYHLNTMIKPGQWLSASQQCYNRFFHESDIYYCENENFQRTERFCIHMMCYQKGMCIGMMPLEGTTCGKGMWCIKGHCTTQGDPPKIPMDCWLGDKHPDVIDELNITCNYATFGRNYYCYNDYFYSMCCWTCALLARKVESCKYGDKREGCRRKLCKYYDDTMKQNCCGTCHVEALSSSNHLKTILYLYILQCIIWFI</sequence>
<dbReference type="Proteomes" id="UP000515154">
    <property type="component" value="Linkage group LG8"/>
</dbReference>
<keyword evidence="7" id="KW-0325">Glycoprotein</keyword>
<evidence type="ECO:0000259" key="10">
    <source>
        <dbReference type="PROSITE" id="PS50215"/>
    </source>
</evidence>
<keyword evidence="4" id="KW-0862">Zinc</keyword>
<feature type="chain" id="PRO_5028454793" evidence="9">
    <location>
        <begin position="21"/>
        <end position="642"/>
    </location>
</feature>
<reference evidence="12" key="1">
    <citation type="submission" date="2025-08" db="UniProtKB">
        <authorList>
            <consortium name="RefSeq"/>
        </authorList>
    </citation>
    <scope>IDENTIFICATION</scope>
</reference>
<evidence type="ECO:0000256" key="8">
    <source>
        <dbReference type="PROSITE-ProRule" id="PRU00276"/>
    </source>
</evidence>
<name>A0A6P7SN38_9MOLL</name>
<organism evidence="11 12">
    <name type="scientific">Octopus sinensis</name>
    <name type="common">East Asian common octopus</name>
    <dbReference type="NCBI Taxonomy" id="2607531"/>
    <lineage>
        <taxon>Eukaryota</taxon>
        <taxon>Metazoa</taxon>
        <taxon>Spiralia</taxon>
        <taxon>Lophotrochozoa</taxon>
        <taxon>Mollusca</taxon>
        <taxon>Cephalopoda</taxon>
        <taxon>Coleoidea</taxon>
        <taxon>Octopodiformes</taxon>
        <taxon>Octopoda</taxon>
        <taxon>Incirrata</taxon>
        <taxon>Octopodidae</taxon>
        <taxon>Octopus</taxon>
    </lineage>
</organism>
<keyword evidence="3" id="KW-0378">Hydrolase</keyword>
<evidence type="ECO:0000313" key="12">
    <source>
        <dbReference type="RefSeq" id="XP_029639699.1"/>
    </source>
</evidence>
<evidence type="ECO:0000256" key="7">
    <source>
        <dbReference type="ARBA" id="ARBA00023180"/>
    </source>
</evidence>
<keyword evidence="5" id="KW-0482">Metalloprotease</keyword>
<gene>
    <name evidence="12" type="primary">LOC115214810</name>
</gene>
<proteinExistence type="predicted"/>
<evidence type="ECO:0000256" key="5">
    <source>
        <dbReference type="ARBA" id="ARBA00023049"/>
    </source>
</evidence>
<dbReference type="SUPFAM" id="SSF55486">
    <property type="entry name" value="Metalloproteases ('zincins'), catalytic domain"/>
    <property type="match status" value="1"/>
</dbReference>
<feature type="signal peptide" evidence="9">
    <location>
        <begin position="1"/>
        <end position="20"/>
    </location>
</feature>
<evidence type="ECO:0000256" key="4">
    <source>
        <dbReference type="ARBA" id="ARBA00022833"/>
    </source>
</evidence>
<dbReference type="Pfam" id="PF17771">
    <property type="entry name" value="ADAMTS_CR_2"/>
    <property type="match status" value="1"/>
</dbReference>
<dbReference type="InterPro" id="IPR001590">
    <property type="entry name" value="Peptidase_M12B"/>
</dbReference>
<dbReference type="InterPro" id="IPR024079">
    <property type="entry name" value="MetalloPept_cat_dom_sf"/>
</dbReference>
<evidence type="ECO:0000256" key="6">
    <source>
        <dbReference type="ARBA" id="ARBA00023157"/>
    </source>
</evidence>
<dbReference type="AlphaFoldDB" id="A0A6P7SN38"/>
<accession>A0A6P7SN38</accession>
<dbReference type="KEGG" id="osn:115214810"/>
<evidence type="ECO:0000256" key="3">
    <source>
        <dbReference type="ARBA" id="ARBA00022801"/>
    </source>
</evidence>
<dbReference type="InterPro" id="IPR041645">
    <property type="entry name" value="ADAMTS_CR_2"/>
</dbReference>
<evidence type="ECO:0000256" key="2">
    <source>
        <dbReference type="ARBA" id="ARBA00022723"/>
    </source>
</evidence>
<keyword evidence="6" id="KW-1015">Disulfide bond</keyword>
<dbReference type="PROSITE" id="PS50215">
    <property type="entry name" value="ADAM_MEPRO"/>
    <property type="match status" value="1"/>
</dbReference>
<evidence type="ECO:0000256" key="1">
    <source>
        <dbReference type="ARBA" id="ARBA00022670"/>
    </source>
</evidence>
<feature type="domain" description="Peptidase M12B" evidence="10">
    <location>
        <begin position="210"/>
        <end position="429"/>
    </location>
</feature>
<dbReference type="RefSeq" id="XP_029639699.1">
    <property type="nucleotide sequence ID" value="XM_029783839.2"/>
</dbReference>
<protein>
    <submittedName>
        <fullName evidence="12">A disintegrin and metalloproteinase with thrombospondin motifs 18-like</fullName>
    </submittedName>
</protein>
<keyword evidence="1" id="KW-0645">Protease</keyword>
<comment type="caution">
    <text evidence="8">Lacks conserved residue(s) required for the propagation of feature annotation.</text>
</comment>
<keyword evidence="2" id="KW-0479">Metal-binding</keyword>